<comment type="similarity">
    <text evidence="1">Belongs to the glycosyltransferase group 1 family. Glycosyltransferase 4 subfamily.</text>
</comment>
<proteinExistence type="inferred from homology"/>
<dbReference type="OrthoDB" id="5416057at2"/>
<dbReference type="Pfam" id="PF13439">
    <property type="entry name" value="Glyco_transf_4"/>
    <property type="match status" value="1"/>
</dbReference>
<keyword evidence="7" id="KW-1185">Reference proteome</keyword>
<evidence type="ECO:0000256" key="3">
    <source>
        <dbReference type="ARBA" id="ARBA00022679"/>
    </source>
</evidence>
<dbReference type="PANTHER" id="PTHR12526">
    <property type="entry name" value="GLYCOSYLTRANSFERASE"/>
    <property type="match status" value="1"/>
</dbReference>
<organism evidence="6 7">
    <name type="scientific">Merismopedia glauca CCAP 1448/3</name>
    <dbReference type="NCBI Taxonomy" id="1296344"/>
    <lineage>
        <taxon>Bacteria</taxon>
        <taxon>Bacillati</taxon>
        <taxon>Cyanobacteriota</taxon>
        <taxon>Cyanophyceae</taxon>
        <taxon>Synechococcales</taxon>
        <taxon>Merismopediaceae</taxon>
        <taxon>Merismopedia</taxon>
    </lineage>
</organism>
<dbReference type="PANTHER" id="PTHR12526:SF640">
    <property type="entry name" value="COLANIC ACID BIOSYNTHESIS GLYCOSYLTRANSFERASE WCAL-RELATED"/>
    <property type="match status" value="1"/>
</dbReference>
<dbReference type="Proteomes" id="UP000238762">
    <property type="component" value="Unassembled WGS sequence"/>
</dbReference>
<reference evidence="6 7" key="1">
    <citation type="submission" date="2018-02" db="EMBL/GenBank/DDBJ databases">
        <authorList>
            <person name="Cohen D.B."/>
            <person name="Kent A.D."/>
        </authorList>
    </citation>
    <scope>NUCLEOTIDE SEQUENCE [LARGE SCALE GENOMIC DNA]</scope>
    <source>
        <strain evidence="6 7">CCAP 1448/3</strain>
    </source>
</reference>
<dbReference type="RefSeq" id="WP_106290021.1">
    <property type="nucleotide sequence ID" value="NZ_CAWNTC010000133.1"/>
</dbReference>
<evidence type="ECO:0000256" key="2">
    <source>
        <dbReference type="ARBA" id="ARBA00022676"/>
    </source>
</evidence>
<dbReference type="SUPFAM" id="SSF53756">
    <property type="entry name" value="UDP-Glycosyltransferase/glycogen phosphorylase"/>
    <property type="match status" value="1"/>
</dbReference>
<evidence type="ECO:0000259" key="4">
    <source>
        <dbReference type="Pfam" id="PF00534"/>
    </source>
</evidence>
<evidence type="ECO:0000313" key="7">
    <source>
        <dbReference type="Proteomes" id="UP000238762"/>
    </source>
</evidence>
<dbReference type="Pfam" id="PF00534">
    <property type="entry name" value="Glycos_transf_1"/>
    <property type="match status" value="1"/>
</dbReference>
<accession>A0A2T1C009</accession>
<evidence type="ECO:0000313" key="6">
    <source>
        <dbReference type="EMBL" id="PSB01507.1"/>
    </source>
</evidence>
<gene>
    <name evidence="6" type="ORF">C7B64_17925</name>
</gene>
<keyword evidence="2" id="KW-0328">Glycosyltransferase</keyword>
<sequence length="425" mass="48665">MTLKIAFIVDDFPSLSQTFVINQIVGLLDRGHQVDIYAETRGNTAKVHQAILDYHLLERTYYFTPIPNNLFWRSILGIGVLLNSFFKDPLITLRSLNFFKYGLLALSLRLLYTVVPSLNKSYDIIHCQFGTQSFRGMWFRQIHATEAKLITIFRGHDISVFVKERGDRVYDRLFNTGDFFLANCDYFRKKAIQLGCNEQKIIVYRSGLDCDRFIFKPRYFPVDGCIRLATTGRLVEKKGIEYAIRAVAKQAKITPNIEYNIIGDGELKEKLQQLIEKLNISNIVKILGWKNQRELIEILDRSHIFIAPSIAAKNGDRDAPINVLKEAMAMGLPVISTYHGGIPELVEDGVSGFLVPERDAETLAEKLSYLIDRPEQWEAMGKAGRAFVEAHYNLNKLNDELVKIYQQVLTKDTEKHRATLLEPVI</sequence>
<evidence type="ECO:0000256" key="1">
    <source>
        <dbReference type="ARBA" id="ARBA00009481"/>
    </source>
</evidence>
<feature type="domain" description="Glycosyltransferase subfamily 4-like N-terminal" evidence="5">
    <location>
        <begin position="17"/>
        <end position="212"/>
    </location>
</feature>
<dbReference type="EMBL" id="PVWJ01000103">
    <property type="protein sequence ID" value="PSB01507.1"/>
    <property type="molecule type" value="Genomic_DNA"/>
</dbReference>
<name>A0A2T1C009_9CYAN</name>
<keyword evidence="3 6" id="KW-0808">Transferase</keyword>
<feature type="domain" description="Glycosyl transferase family 1" evidence="4">
    <location>
        <begin position="229"/>
        <end position="386"/>
    </location>
</feature>
<comment type="caution">
    <text evidence="6">The sequence shown here is derived from an EMBL/GenBank/DDBJ whole genome shotgun (WGS) entry which is preliminary data.</text>
</comment>
<reference evidence="6 7" key="2">
    <citation type="submission" date="2018-03" db="EMBL/GenBank/DDBJ databases">
        <title>The ancient ancestry and fast evolution of plastids.</title>
        <authorList>
            <person name="Moore K.R."/>
            <person name="Magnabosco C."/>
            <person name="Momper L."/>
            <person name="Gold D.A."/>
            <person name="Bosak T."/>
            <person name="Fournier G.P."/>
        </authorList>
    </citation>
    <scope>NUCLEOTIDE SEQUENCE [LARGE SCALE GENOMIC DNA]</scope>
    <source>
        <strain evidence="6 7">CCAP 1448/3</strain>
    </source>
</reference>
<evidence type="ECO:0000259" key="5">
    <source>
        <dbReference type="Pfam" id="PF13439"/>
    </source>
</evidence>
<dbReference type="InterPro" id="IPR001296">
    <property type="entry name" value="Glyco_trans_1"/>
</dbReference>
<dbReference type="AlphaFoldDB" id="A0A2T1C009"/>
<dbReference type="Gene3D" id="3.40.50.2000">
    <property type="entry name" value="Glycogen Phosphorylase B"/>
    <property type="match status" value="2"/>
</dbReference>
<dbReference type="GO" id="GO:0016757">
    <property type="term" value="F:glycosyltransferase activity"/>
    <property type="evidence" value="ECO:0007669"/>
    <property type="project" value="UniProtKB-KW"/>
</dbReference>
<dbReference type="InterPro" id="IPR028098">
    <property type="entry name" value="Glyco_trans_4-like_N"/>
</dbReference>
<protein>
    <submittedName>
        <fullName evidence="6">Colanic acid biosynthesis glycosyltransferase WcaL</fullName>
    </submittedName>
</protein>